<reference evidence="4" key="1">
    <citation type="submission" date="2021-07" db="EMBL/GenBank/DDBJ databases">
        <title>Draft genome sequence of carbapenem-resistant Aeromonas spp. in Japan.</title>
        <authorList>
            <person name="Maehana S."/>
            <person name="Suzuki M."/>
            <person name="Kitasato H."/>
        </authorList>
    </citation>
    <scope>NUCLEOTIDE SEQUENCE</scope>
    <source>
        <strain evidence="4">KAM351</strain>
    </source>
</reference>
<dbReference type="AlphaFoldDB" id="A0AA42R6C3"/>
<protein>
    <submittedName>
        <fullName evidence="5">SDR family oxidoreductase</fullName>
    </submittedName>
</protein>
<gene>
    <name evidence="4" type="ORF">KAM351_05470</name>
    <name evidence="5" type="ORF">N5I20_07370</name>
</gene>
<dbReference type="Proteomes" id="UP000886934">
    <property type="component" value="Unassembled WGS sequence"/>
</dbReference>
<comment type="caution">
    <text evidence="5">The sequence shown here is derived from an EMBL/GenBank/DDBJ whole genome shotgun (WGS) entry which is preliminary data.</text>
</comment>
<dbReference type="Pfam" id="PF01370">
    <property type="entry name" value="Epimerase"/>
    <property type="match status" value="1"/>
</dbReference>
<dbReference type="EMBL" id="BPNN01000005">
    <property type="protein sequence ID" value="GJA61936.1"/>
    <property type="molecule type" value="Genomic_DNA"/>
</dbReference>
<dbReference type="SUPFAM" id="SSF51735">
    <property type="entry name" value="NAD(P)-binding Rossmann-fold domains"/>
    <property type="match status" value="1"/>
</dbReference>
<sequence>MNESEDNKMQIIITGGGGFLGQKLARALLQGPHPFTELLLVDIQQPQSPLPDPRVRCLRADLTEAGVAESLISERTAVVYHLAAIVSSHAEQDFDLGWQVNLDTTRTLLEACRHARPGIRFVFTSSLAVYGGPLPELVNDGTALTPTSSYGAQKAMGELLVNDYSRKGFVDGLVLRLPTICVRPGKPNRAASSFVSSIIREPLQGESAICPVSPDLRLWLSSPATVVANFLLAARLPATGDARSINLPGISVTVGEMLEALARAGGQAARDRVQFAADPAIERIVASWPGRIDNQRASTLGFAADRTFADIIDSFITHDMQEAS</sequence>
<evidence type="ECO:0000313" key="4">
    <source>
        <dbReference type="EMBL" id="GJA61936.1"/>
    </source>
</evidence>
<dbReference type="Gene3D" id="3.90.25.10">
    <property type="entry name" value="UDP-galactose 4-epimerase, domain 1"/>
    <property type="match status" value="1"/>
</dbReference>
<reference evidence="5" key="2">
    <citation type="submission" date="2022-09" db="EMBL/GenBank/DDBJ databases">
        <title>Intensive care unit water sources are persistently colonized with multi-drug resistant bacteria and are the site of extensive horizontal gene transfer of antibiotic resistance genes.</title>
        <authorList>
            <person name="Diorio-Toth L."/>
        </authorList>
    </citation>
    <scope>NUCLEOTIDE SEQUENCE</scope>
    <source>
        <strain evidence="5">GD03710</strain>
    </source>
</reference>
<evidence type="ECO:0000313" key="5">
    <source>
        <dbReference type="EMBL" id="MDH1504873.1"/>
    </source>
</evidence>
<keyword evidence="2" id="KW-0119">Carbohydrate metabolism</keyword>
<dbReference type="PANTHER" id="PTHR43103:SF3">
    <property type="entry name" value="ADP-L-GLYCERO-D-MANNO-HEPTOSE-6-EPIMERASE"/>
    <property type="match status" value="1"/>
</dbReference>
<dbReference type="InterPro" id="IPR036291">
    <property type="entry name" value="NAD(P)-bd_dom_sf"/>
</dbReference>
<dbReference type="RefSeq" id="WP_223924706.1">
    <property type="nucleotide sequence ID" value="NZ_BPND01000013.1"/>
</dbReference>
<dbReference type="CDD" id="cd05238">
    <property type="entry name" value="Gne_like_SDR_e"/>
    <property type="match status" value="1"/>
</dbReference>
<dbReference type="GO" id="GO:0016491">
    <property type="term" value="F:oxidoreductase activity"/>
    <property type="evidence" value="ECO:0007669"/>
    <property type="project" value="InterPro"/>
</dbReference>
<accession>A0AA42R6C3</accession>
<keyword evidence="1" id="KW-0521">NADP</keyword>
<dbReference type="PANTHER" id="PTHR43103">
    <property type="entry name" value="NUCLEOSIDE-DIPHOSPHATE-SUGAR EPIMERASE"/>
    <property type="match status" value="1"/>
</dbReference>
<dbReference type="Gene3D" id="3.40.50.720">
    <property type="entry name" value="NAD(P)-binding Rossmann-like Domain"/>
    <property type="match status" value="1"/>
</dbReference>
<evidence type="ECO:0000313" key="6">
    <source>
        <dbReference type="Proteomes" id="UP001161704"/>
    </source>
</evidence>
<dbReference type="EMBL" id="JAOCIZ010000022">
    <property type="protein sequence ID" value="MDH1504873.1"/>
    <property type="molecule type" value="Genomic_DNA"/>
</dbReference>
<dbReference type="InterPro" id="IPR050005">
    <property type="entry name" value="DenD"/>
</dbReference>
<dbReference type="NCBIfam" id="NF043036">
    <property type="entry name" value="ErythonDh"/>
    <property type="match status" value="1"/>
</dbReference>
<proteinExistence type="predicted"/>
<evidence type="ECO:0000256" key="2">
    <source>
        <dbReference type="ARBA" id="ARBA00023277"/>
    </source>
</evidence>
<evidence type="ECO:0000259" key="3">
    <source>
        <dbReference type="Pfam" id="PF01370"/>
    </source>
</evidence>
<name>A0AA42R6C3_AERCA</name>
<dbReference type="InterPro" id="IPR001509">
    <property type="entry name" value="Epimerase_deHydtase"/>
</dbReference>
<organism evidence="5 6">
    <name type="scientific">Aeromonas caviae</name>
    <name type="common">Aeromonas punctata</name>
    <dbReference type="NCBI Taxonomy" id="648"/>
    <lineage>
        <taxon>Bacteria</taxon>
        <taxon>Pseudomonadati</taxon>
        <taxon>Pseudomonadota</taxon>
        <taxon>Gammaproteobacteria</taxon>
        <taxon>Aeromonadales</taxon>
        <taxon>Aeromonadaceae</taxon>
        <taxon>Aeromonas</taxon>
    </lineage>
</organism>
<feature type="domain" description="NAD-dependent epimerase/dehydratase" evidence="3">
    <location>
        <begin position="11"/>
        <end position="208"/>
    </location>
</feature>
<evidence type="ECO:0000256" key="1">
    <source>
        <dbReference type="ARBA" id="ARBA00022857"/>
    </source>
</evidence>
<dbReference type="Proteomes" id="UP001161704">
    <property type="component" value="Unassembled WGS sequence"/>
</dbReference>